<evidence type="ECO:0000256" key="1">
    <source>
        <dbReference type="ARBA" id="ARBA00008324"/>
    </source>
</evidence>
<gene>
    <name evidence="4" type="ORF">FC96_GL000113</name>
</gene>
<name>A0A0R1HRS2_9LACO</name>
<dbReference type="InterPro" id="IPR029069">
    <property type="entry name" value="HotDog_dom_sf"/>
</dbReference>
<dbReference type="GO" id="GO:0061522">
    <property type="term" value="F:1,4-dihydroxy-2-naphthoyl-CoA thioesterase activity"/>
    <property type="evidence" value="ECO:0007669"/>
    <property type="project" value="TreeGrafter"/>
</dbReference>
<sequence length="96" mass="9817">MTDSIKQPYGIVHGGINAILAETAASLGANANLDEAHAAVGVDIAIHHLAAVAEGTIVATATPVKIGRRLQVWEVTTAVADSVTSFSTVTLMAQPK</sequence>
<dbReference type="GO" id="GO:0005829">
    <property type="term" value="C:cytosol"/>
    <property type="evidence" value="ECO:0007669"/>
    <property type="project" value="TreeGrafter"/>
</dbReference>
<comment type="caution">
    <text evidence="4">The sequence shown here is derived from an EMBL/GenBank/DDBJ whole genome shotgun (WGS) entry which is preliminary data.</text>
</comment>
<dbReference type="InterPro" id="IPR003736">
    <property type="entry name" value="PAAI_dom"/>
</dbReference>
<dbReference type="InterPro" id="IPR006683">
    <property type="entry name" value="Thioestr_dom"/>
</dbReference>
<dbReference type="Pfam" id="PF03061">
    <property type="entry name" value="4HBT"/>
    <property type="match status" value="1"/>
</dbReference>
<evidence type="ECO:0000256" key="2">
    <source>
        <dbReference type="ARBA" id="ARBA00022801"/>
    </source>
</evidence>
<accession>A0A0R1HRS2</accession>
<dbReference type="PANTHER" id="PTHR43240">
    <property type="entry name" value="1,4-DIHYDROXY-2-NAPHTHOYL-COA THIOESTERASE 1"/>
    <property type="match status" value="1"/>
</dbReference>
<dbReference type="CDD" id="cd03443">
    <property type="entry name" value="PaaI_thioesterase"/>
    <property type="match status" value="1"/>
</dbReference>
<protein>
    <recommendedName>
        <fullName evidence="3">Thioesterase domain-containing protein</fullName>
    </recommendedName>
</protein>
<dbReference type="STRING" id="1302272.FC96_GL000113"/>
<dbReference type="Proteomes" id="UP000050911">
    <property type="component" value="Unassembled WGS sequence"/>
</dbReference>
<organism evidence="4 5">
    <name type="scientific">Secundilactobacillus kimchicus JCM 15530</name>
    <dbReference type="NCBI Taxonomy" id="1302272"/>
    <lineage>
        <taxon>Bacteria</taxon>
        <taxon>Bacillati</taxon>
        <taxon>Bacillota</taxon>
        <taxon>Bacilli</taxon>
        <taxon>Lactobacillales</taxon>
        <taxon>Lactobacillaceae</taxon>
        <taxon>Secundilactobacillus</taxon>
    </lineage>
</organism>
<feature type="domain" description="Thioesterase" evidence="3">
    <location>
        <begin position="9"/>
        <end position="76"/>
    </location>
</feature>
<evidence type="ECO:0000313" key="5">
    <source>
        <dbReference type="Proteomes" id="UP000050911"/>
    </source>
</evidence>
<reference evidence="4 5" key="1">
    <citation type="journal article" date="2015" name="Genome Announc.">
        <title>Expanding the biotechnology potential of lactobacilli through comparative genomics of 213 strains and associated genera.</title>
        <authorList>
            <person name="Sun Z."/>
            <person name="Harris H.M."/>
            <person name="McCann A."/>
            <person name="Guo C."/>
            <person name="Argimon S."/>
            <person name="Zhang W."/>
            <person name="Yang X."/>
            <person name="Jeffery I.B."/>
            <person name="Cooney J.C."/>
            <person name="Kagawa T.F."/>
            <person name="Liu W."/>
            <person name="Song Y."/>
            <person name="Salvetti E."/>
            <person name="Wrobel A."/>
            <person name="Rasinkangas P."/>
            <person name="Parkhill J."/>
            <person name="Rea M.C."/>
            <person name="O'Sullivan O."/>
            <person name="Ritari J."/>
            <person name="Douillard F.P."/>
            <person name="Paul Ross R."/>
            <person name="Yang R."/>
            <person name="Briner A.E."/>
            <person name="Felis G.E."/>
            <person name="de Vos W.M."/>
            <person name="Barrangou R."/>
            <person name="Klaenhammer T.R."/>
            <person name="Caufield P.W."/>
            <person name="Cui Y."/>
            <person name="Zhang H."/>
            <person name="O'Toole P.W."/>
        </authorList>
    </citation>
    <scope>NUCLEOTIDE SEQUENCE [LARGE SCALE GENOMIC DNA]</scope>
    <source>
        <strain evidence="4 5">JCM 15530</strain>
    </source>
</reference>
<dbReference type="EMBL" id="AZCX01000001">
    <property type="protein sequence ID" value="KRK49192.1"/>
    <property type="molecule type" value="Genomic_DNA"/>
</dbReference>
<keyword evidence="2" id="KW-0378">Hydrolase</keyword>
<dbReference type="AlphaFoldDB" id="A0A0R1HRS2"/>
<dbReference type="SUPFAM" id="SSF54637">
    <property type="entry name" value="Thioesterase/thiol ester dehydrase-isomerase"/>
    <property type="match status" value="1"/>
</dbReference>
<comment type="similarity">
    <text evidence="1">Belongs to the thioesterase PaaI family.</text>
</comment>
<evidence type="ECO:0000259" key="3">
    <source>
        <dbReference type="Pfam" id="PF03061"/>
    </source>
</evidence>
<dbReference type="NCBIfam" id="TIGR00369">
    <property type="entry name" value="unchar_dom_1"/>
    <property type="match status" value="1"/>
</dbReference>
<dbReference type="Gene3D" id="3.10.129.10">
    <property type="entry name" value="Hotdog Thioesterase"/>
    <property type="match status" value="1"/>
</dbReference>
<dbReference type="PANTHER" id="PTHR43240:SF5">
    <property type="entry name" value="1,4-DIHYDROXY-2-NAPHTHOYL-COA THIOESTERASE 1"/>
    <property type="match status" value="1"/>
</dbReference>
<keyword evidence="5" id="KW-1185">Reference proteome</keyword>
<proteinExistence type="inferred from homology"/>
<evidence type="ECO:0000313" key="4">
    <source>
        <dbReference type="EMBL" id="KRK49192.1"/>
    </source>
</evidence>
<dbReference type="PATRIC" id="fig|1302272.5.peg.110"/>